<feature type="domain" description="Glutamine amidotransferase" evidence="1">
    <location>
        <begin position="47"/>
        <end position="178"/>
    </location>
</feature>
<keyword evidence="3" id="KW-1185">Reference proteome</keyword>
<dbReference type="Gene3D" id="3.40.50.880">
    <property type="match status" value="1"/>
</dbReference>
<organism evidence="2 3">
    <name type="scientific">Paxillus involutus ATCC 200175</name>
    <dbReference type="NCBI Taxonomy" id="664439"/>
    <lineage>
        <taxon>Eukaryota</taxon>
        <taxon>Fungi</taxon>
        <taxon>Dikarya</taxon>
        <taxon>Basidiomycota</taxon>
        <taxon>Agaricomycotina</taxon>
        <taxon>Agaricomycetes</taxon>
        <taxon>Agaricomycetidae</taxon>
        <taxon>Boletales</taxon>
        <taxon>Paxilineae</taxon>
        <taxon>Paxillaceae</taxon>
        <taxon>Paxillus</taxon>
    </lineage>
</organism>
<name>A0A0C9TQK1_PAXIN</name>
<dbReference type="GO" id="GO:0005829">
    <property type="term" value="C:cytosol"/>
    <property type="evidence" value="ECO:0007669"/>
    <property type="project" value="TreeGrafter"/>
</dbReference>
<dbReference type="AlphaFoldDB" id="A0A0C9TQK1"/>
<evidence type="ECO:0000259" key="1">
    <source>
        <dbReference type="Pfam" id="PF00117"/>
    </source>
</evidence>
<accession>A0A0C9TQK1</accession>
<sequence>MAALRLAILMCDTPMPSLKAVYGDYRQIFETFLTSSLAPINASKSGQAQVTFTLVGYDVVTEMAYPPNEEEYDGLLISGSTASAYENLEWINKLVAYVKRIAEEKPKMKIFGICFGHQIIARALGGSCVQNNGSWEVAVTTIQLSPLGKAIFGTDELDLQQMHRDHVPTSPPHSYILGSTDITPNHGMVMFHPLSAPSAEVLNSSVPNVPLSSIHILTVQGHPEFTEPFVSTLINARVHLIGEELAADARLRAGGIVGRHHPDGQPCDGVSIVGKVMWGMLGVA</sequence>
<dbReference type="HOGENOM" id="CLU_054974_0_0_1"/>
<dbReference type="Pfam" id="PF00117">
    <property type="entry name" value="GATase"/>
    <property type="match status" value="1"/>
</dbReference>
<gene>
    <name evidence="2" type="ORF">PAXINDRAFT_117903</name>
</gene>
<dbReference type="SUPFAM" id="SSF52317">
    <property type="entry name" value="Class I glutamine amidotransferase-like"/>
    <property type="match status" value="1"/>
</dbReference>
<dbReference type="EMBL" id="KN819360">
    <property type="protein sequence ID" value="KIJ12738.1"/>
    <property type="molecule type" value="Genomic_DNA"/>
</dbReference>
<evidence type="ECO:0000313" key="2">
    <source>
        <dbReference type="EMBL" id="KIJ12738.1"/>
    </source>
</evidence>
<dbReference type="GO" id="GO:0005634">
    <property type="term" value="C:nucleus"/>
    <property type="evidence" value="ECO:0007669"/>
    <property type="project" value="TreeGrafter"/>
</dbReference>
<dbReference type="InterPro" id="IPR044992">
    <property type="entry name" value="ChyE-like"/>
</dbReference>
<reference evidence="3" key="2">
    <citation type="submission" date="2015-01" db="EMBL/GenBank/DDBJ databases">
        <title>Evolutionary Origins and Diversification of the Mycorrhizal Mutualists.</title>
        <authorList>
            <consortium name="DOE Joint Genome Institute"/>
            <consortium name="Mycorrhizal Genomics Consortium"/>
            <person name="Kohler A."/>
            <person name="Kuo A."/>
            <person name="Nagy L.G."/>
            <person name="Floudas D."/>
            <person name="Copeland A."/>
            <person name="Barry K.W."/>
            <person name="Cichocki N."/>
            <person name="Veneault-Fourrey C."/>
            <person name="LaButti K."/>
            <person name="Lindquist E.A."/>
            <person name="Lipzen A."/>
            <person name="Lundell T."/>
            <person name="Morin E."/>
            <person name="Murat C."/>
            <person name="Riley R."/>
            <person name="Ohm R."/>
            <person name="Sun H."/>
            <person name="Tunlid A."/>
            <person name="Henrissat B."/>
            <person name="Grigoriev I.V."/>
            <person name="Hibbett D.S."/>
            <person name="Martin F."/>
        </authorList>
    </citation>
    <scope>NUCLEOTIDE SEQUENCE [LARGE SCALE GENOMIC DNA]</scope>
    <source>
        <strain evidence="3">ATCC 200175</strain>
    </source>
</reference>
<dbReference type="Proteomes" id="UP000053647">
    <property type="component" value="Unassembled WGS sequence"/>
</dbReference>
<dbReference type="CDD" id="cd01741">
    <property type="entry name" value="GATase1_1"/>
    <property type="match status" value="1"/>
</dbReference>
<reference evidence="2 3" key="1">
    <citation type="submission" date="2014-06" db="EMBL/GenBank/DDBJ databases">
        <authorList>
            <consortium name="DOE Joint Genome Institute"/>
            <person name="Kuo A."/>
            <person name="Kohler A."/>
            <person name="Nagy L.G."/>
            <person name="Floudas D."/>
            <person name="Copeland A."/>
            <person name="Barry K.W."/>
            <person name="Cichocki N."/>
            <person name="Veneault-Fourrey C."/>
            <person name="LaButti K."/>
            <person name="Lindquist E.A."/>
            <person name="Lipzen A."/>
            <person name="Lundell T."/>
            <person name="Morin E."/>
            <person name="Murat C."/>
            <person name="Sun H."/>
            <person name="Tunlid A."/>
            <person name="Henrissat B."/>
            <person name="Grigoriev I.V."/>
            <person name="Hibbett D.S."/>
            <person name="Martin F."/>
            <person name="Nordberg H.P."/>
            <person name="Cantor M.N."/>
            <person name="Hua S.X."/>
        </authorList>
    </citation>
    <scope>NUCLEOTIDE SEQUENCE [LARGE SCALE GENOMIC DNA]</scope>
    <source>
        <strain evidence="2 3">ATCC 200175</strain>
    </source>
</reference>
<dbReference type="InterPro" id="IPR017926">
    <property type="entry name" value="GATASE"/>
</dbReference>
<dbReference type="InterPro" id="IPR029062">
    <property type="entry name" value="Class_I_gatase-like"/>
</dbReference>
<dbReference type="PANTHER" id="PTHR42695">
    <property type="entry name" value="GLUTAMINE AMIDOTRANSFERASE YLR126C-RELATED"/>
    <property type="match status" value="1"/>
</dbReference>
<dbReference type="PANTHER" id="PTHR42695:SF5">
    <property type="entry name" value="GLUTAMINE AMIDOTRANSFERASE YLR126C-RELATED"/>
    <property type="match status" value="1"/>
</dbReference>
<dbReference type="PROSITE" id="PS51273">
    <property type="entry name" value="GATASE_TYPE_1"/>
    <property type="match status" value="1"/>
</dbReference>
<evidence type="ECO:0000313" key="3">
    <source>
        <dbReference type="Proteomes" id="UP000053647"/>
    </source>
</evidence>
<dbReference type="OrthoDB" id="92161at2759"/>
<proteinExistence type="predicted"/>
<protein>
    <recommendedName>
        <fullName evidence="1">Glutamine amidotransferase domain-containing protein</fullName>
    </recommendedName>
</protein>